<evidence type="ECO:0000256" key="3">
    <source>
        <dbReference type="ARBA" id="ARBA00023027"/>
    </source>
</evidence>
<keyword evidence="7" id="KW-1185">Reference proteome</keyword>
<feature type="domain" description="Glutamate/phenylalanine/leucine/valine/L-tryptophan dehydrogenase C-terminal" evidence="5">
    <location>
        <begin position="143"/>
        <end position="349"/>
    </location>
</feature>
<dbReference type="PANTHER" id="PTHR42722">
    <property type="entry name" value="LEUCINE DEHYDROGENASE"/>
    <property type="match status" value="1"/>
</dbReference>
<reference evidence="6 7" key="1">
    <citation type="submission" date="2023-08" db="EMBL/GenBank/DDBJ databases">
        <title>genomic of DY56.</title>
        <authorList>
            <person name="Wang Y."/>
        </authorList>
    </citation>
    <scope>NUCLEOTIDE SEQUENCE [LARGE SCALE GENOMIC DNA]</scope>
    <source>
        <strain evidence="6 7">DY56-A-20</strain>
    </source>
</reference>
<evidence type="ECO:0000259" key="5">
    <source>
        <dbReference type="SMART" id="SM00839"/>
    </source>
</evidence>
<dbReference type="InterPro" id="IPR036291">
    <property type="entry name" value="NAD(P)-bd_dom_sf"/>
</dbReference>
<accession>A0ABT9H9K4</accession>
<dbReference type="Pfam" id="PF02812">
    <property type="entry name" value="ELFV_dehydrog_N"/>
    <property type="match status" value="1"/>
</dbReference>
<proteinExistence type="inferred from homology"/>
<evidence type="ECO:0000256" key="2">
    <source>
        <dbReference type="ARBA" id="ARBA00023002"/>
    </source>
</evidence>
<dbReference type="CDD" id="cd01075">
    <property type="entry name" value="NAD_bind_Leu_Phe_Val_DH"/>
    <property type="match status" value="1"/>
</dbReference>
<comment type="similarity">
    <text evidence="1 4">Belongs to the Glu/Leu/Phe/Val dehydrogenases family.</text>
</comment>
<dbReference type="Gene3D" id="3.40.50.10860">
    <property type="entry name" value="Leucine Dehydrogenase, chain A, domain 1"/>
    <property type="match status" value="1"/>
</dbReference>
<dbReference type="SUPFAM" id="SSF51735">
    <property type="entry name" value="NAD(P)-binding Rossmann-fold domains"/>
    <property type="match status" value="1"/>
</dbReference>
<organism evidence="6 7">
    <name type="scientific">Qipengyuania benthica</name>
    <dbReference type="NCBI Taxonomy" id="3067651"/>
    <lineage>
        <taxon>Bacteria</taxon>
        <taxon>Pseudomonadati</taxon>
        <taxon>Pseudomonadota</taxon>
        <taxon>Alphaproteobacteria</taxon>
        <taxon>Sphingomonadales</taxon>
        <taxon>Erythrobacteraceae</taxon>
        <taxon>Qipengyuania</taxon>
    </lineage>
</organism>
<dbReference type="Gene3D" id="3.40.50.720">
    <property type="entry name" value="NAD(P)-binding Rossmann-like Domain"/>
    <property type="match status" value="1"/>
</dbReference>
<dbReference type="InterPro" id="IPR006097">
    <property type="entry name" value="Glu/Leu/Phe/Val/Trp_DH_dimer"/>
</dbReference>
<dbReference type="SMART" id="SM00839">
    <property type="entry name" value="ELFV_dehydrog"/>
    <property type="match status" value="1"/>
</dbReference>
<dbReference type="Pfam" id="PF00208">
    <property type="entry name" value="ELFV_dehydrog"/>
    <property type="match status" value="1"/>
</dbReference>
<keyword evidence="3" id="KW-0520">NAD</keyword>
<dbReference type="SUPFAM" id="SSF53223">
    <property type="entry name" value="Aminoacid dehydrogenase-like, N-terminal domain"/>
    <property type="match status" value="1"/>
</dbReference>
<dbReference type="InterPro" id="IPR006095">
    <property type="entry name" value="Glu/Leu/Phe/Val/Trp_DH"/>
</dbReference>
<evidence type="ECO:0000313" key="7">
    <source>
        <dbReference type="Proteomes" id="UP001235664"/>
    </source>
</evidence>
<evidence type="ECO:0000256" key="1">
    <source>
        <dbReference type="ARBA" id="ARBA00006382"/>
    </source>
</evidence>
<comment type="caution">
    <text evidence="6">The sequence shown here is derived from an EMBL/GenBank/DDBJ whole genome shotgun (WGS) entry which is preliminary data.</text>
</comment>
<name>A0ABT9H9K4_9SPHN</name>
<dbReference type="RefSeq" id="WP_305930152.1">
    <property type="nucleotide sequence ID" value="NZ_JAVAIL010000003.1"/>
</dbReference>
<dbReference type="EMBL" id="JAVAIL010000003">
    <property type="protein sequence ID" value="MDP4540006.1"/>
    <property type="molecule type" value="Genomic_DNA"/>
</dbReference>
<dbReference type="InterPro" id="IPR046346">
    <property type="entry name" value="Aminoacid_DH-like_N_sf"/>
</dbReference>
<gene>
    <name evidence="6" type="ORF">Q9K01_10245</name>
</gene>
<evidence type="ECO:0000256" key="4">
    <source>
        <dbReference type="RuleBase" id="RU004417"/>
    </source>
</evidence>
<dbReference type="PANTHER" id="PTHR42722:SF1">
    <property type="entry name" value="VALINE DEHYDROGENASE"/>
    <property type="match status" value="1"/>
</dbReference>
<sequence>MKNHTRDELDTEYFVLRDEEAGLDGVIALHSTALGPGAGGCRFWHYPSREEMTVDAARLARGMTYKNALAELPLGGGKAVLRVPEGQYDREKLFRAFGREVEKLRGRYLTAEDVGTCVTDMEAISSETKHVAGLAQVPGRPGGDPSPWTARGVFGAMRYLALEHLGRPLADCTVAIQGVGNVGGALARLLHAGGAKLILADTNSERLAALATQTGAEVAATSDFCSIKADILAPCALGGVFGEASTARVRAKIVCGAANNQLVSEQDGVRLAERGILYAPDCVVNAGGIINVAAEHLGWDEAEVVRRVDGTAERLARVLARADQLDVAPNLAADGLARERVRQGTALAA</sequence>
<dbReference type="PRINTS" id="PR00082">
    <property type="entry name" value="GLFDHDRGNASE"/>
</dbReference>
<protein>
    <submittedName>
        <fullName evidence="6">Glu/Leu/Phe/Val dehydrogenase dimerization domain-containing protein</fullName>
    </submittedName>
</protein>
<dbReference type="Proteomes" id="UP001235664">
    <property type="component" value="Unassembled WGS sequence"/>
</dbReference>
<keyword evidence="2 4" id="KW-0560">Oxidoreductase</keyword>
<evidence type="ECO:0000313" key="6">
    <source>
        <dbReference type="EMBL" id="MDP4540006.1"/>
    </source>
</evidence>
<dbReference type="InterPro" id="IPR006096">
    <property type="entry name" value="Glu/Leu/Phe/Val/Trp_DH_C"/>
</dbReference>
<dbReference type="PIRSF" id="PIRSF000188">
    <property type="entry name" value="Phe_leu_dh"/>
    <property type="match status" value="1"/>
</dbReference>
<dbReference type="InterPro" id="IPR016211">
    <property type="entry name" value="Glu/Phe/Leu/Val/Trp_DH_bac/arc"/>
</dbReference>